<dbReference type="EMBL" id="DUZY01000006">
    <property type="protein sequence ID" value="DAD43257.1"/>
    <property type="molecule type" value="Genomic_DNA"/>
</dbReference>
<organism evidence="2 3">
    <name type="scientific">Nelumbo nucifera</name>
    <name type="common">Sacred lotus</name>
    <dbReference type="NCBI Taxonomy" id="4432"/>
    <lineage>
        <taxon>Eukaryota</taxon>
        <taxon>Viridiplantae</taxon>
        <taxon>Streptophyta</taxon>
        <taxon>Embryophyta</taxon>
        <taxon>Tracheophyta</taxon>
        <taxon>Spermatophyta</taxon>
        <taxon>Magnoliopsida</taxon>
        <taxon>Proteales</taxon>
        <taxon>Nelumbonaceae</taxon>
        <taxon>Nelumbo</taxon>
    </lineage>
</organism>
<gene>
    <name evidence="2" type="ORF">HUJ06_001487</name>
</gene>
<keyword evidence="3" id="KW-1185">Reference proteome</keyword>
<evidence type="ECO:0000256" key="1">
    <source>
        <dbReference type="SAM" id="Phobius"/>
    </source>
</evidence>
<evidence type="ECO:0000313" key="2">
    <source>
        <dbReference type="EMBL" id="DAD43257.1"/>
    </source>
</evidence>
<sequence>MICRVKCLFVESPLEVLLSLKVLPSLGRNCRVHECLDWGKKSAEVHNNVIYMIWKLKILLFGFFCPLAVMPKIIFYFSVAHLRALY</sequence>
<proteinExistence type="predicted"/>
<name>A0A822ZEE3_NELNU</name>
<keyword evidence="1" id="KW-0812">Transmembrane</keyword>
<reference evidence="2 3" key="1">
    <citation type="journal article" date="2020" name="Mol. Biol. Evol.">
        <title>Distinct Expression and Methylation Patterns for Genes with Different Fates following a Single Whole-Genome Duplication in Flowering Plants.</title>
        <authorList>
            <person name="Shi T."/>
            <person name="Rahmani R.S."/>
            <person name="Gugger P.F."/>
            <person name="Wang M."/>
            <person name="Li H."/>
            <person name="Zhang Y."/>
            <person name="Li Z."/>
            <person name="Wang Q."/>
            <person name="Van de Peer Y."/>
            <person name="Marchal K."/>
            <person name="Chen J."/>
        </authorList>
    </citation>
    <scope>NUCLEOTIDE SEQUENCE [LARGE SCALE GENOMIC DNA]</scope>
    <source>
        <tissue evidence="2">Leaf</tissue>
    </source>
</reference>
<dbReference type="AlphaFoldDB" id="A0A822ZEE3"/>
<comment type="caution">
    <text evidence="2">The sequence shown here is derived from an EMBL/GenBank/DDBJ whole genome shotgun (WGS) entry which is preliminary data.</text>
</comment>
<keyword evidence="1" id="KW-0472">Membrane</keyword>
<protein>
    <submittedName>
        <fullName evidence="2">Uncharacterized protein</fullName>
    </submittedName>
</protein>
<keyword evidence="1" id="KW-1133">Transmembrane helix</keyword>
<accession>A0A822ZEE3</accession>
<feature type="transmembrane region" description="Helical" evidence="1">
    <location>
        <begin position="58"/>
        <end position="79"/>
    </location>
</feature>
<evidence type="ECO:0000313" key="3">
    <source>
        <dbReference type="Proteomes" id="UP000607653"/>
    </source>
</evidence>
<dbReference type="Proteomes" id="UP000607653">
    <property type="component" value="Unassembled WGS sequence"/>
</dbReference>